<dbReference type="SMART" id="SM00220">
    <property type="entry name" value="S_TKc"/>
    <property type="match status" value="1"/>
</dbReference>
<dbReference type="InterPro" id="IPR017441">
    <property type="entry name" value="Protein_kinase_ATP_BS"/>
</dbReference>
<dbReference type="Gene3D" id="3.30.200.20">
    <property type="entry name" value="Phosphorylase Kinase, domain 1"/>
    <property type="match status" value="1"/>
</dbReference>
<dbReference type="PANTHER" id="PTHR43289">
    <property type="entry name" value="MITOGEN-ACTIVATED PROTEIN KINASE KINASE KINASE 20-RELATED"/>
    <property type="match status" value="1"/>
</dbReference>
<evidence type="ECO:0000256" key="5">
    <source>
        <dbReference type="ARBA" id="ARBA00022777"/>
    </source>
</evidence>
<dbReference type="Pfam" id="PF00069">
    <property type="entry name" value="Pkinase"/>
    <property type="match status" value="1"/>
</dbReference>
<dbReference type="CDD" id="cd14014">
    <property type="entry name" value="STKc_PknB_like"/>
    <property type="match status" value="1"/>
</dbReference>
<dbReference type="Gene3D" id="1.10.510.10">
    <property type="entry name" value="Transferase(Phosphotransferase) domain 1"/>
    <property type="match status" value="1"/>
</dbReference>
<protein>
    <recommendedName>
        <fullName evidence="1">non-specific serine/threonine protein kinase</fullName>
        <ecNumber evidence="1">2.7.11.1</ecNumber>
    </recommendedName>
</protein>
<dbReference type="PANTHER" id="PTHR43289:SF6">
    <property type="entry name" value="SERINE_THREONINE-PROTEIN KINASE NEKL-3"/>
    <property type="match status" value="1"/>
</dbReference>
<evidence type="ECO:0000256" key="7">
    <source>
        <dbReference type="PROSITE-ProRule" id="PRU10141"/>
    </source>
</evidence>
<dbReference type="EC" id="2.7.11.1" evidence="1"/>
<dbReference type="SUPFAM" id="SSF56112">
    <property type="entry name" value="Protein kinase-like (PK-like)"/>
    <property type="match status" value="1"/>
</dbReference>
<feature type="binding site" evidence="7">
    <location>
        <position position="43"/>
    </location>
    <ligand>
        <name>ATP</name>
        <dbReference type="ChEBI" id="CHEBI:30616"/>
    </ligand>
</feature>
<evidence type="ECO:0000256" key="4">
    <source>
        <dbReference type="ARBA" id="ARBA00022741"/>
    </source>
</evidence>
<organism evidence="10 11">
    <name type="scientific">Actinophytocola xinjiangensis</name>
    <dbReference type="NCBI Taxonomy" id="485602"/>
    <lineage>
        <taxon>Bacteria</taxon>
        <taxon>Bacillati</taxon>
        <taxon>Actinomycetota</taxon>
        <taxon>Actinomycetes</taxon>
        <taxon>Pseudonocardiales</taxon>
        <taxon>Pseudonocardiaceae</taxon>
    </lineage>
</organism>
<feature type="compositionally biased region" description="Low complexity" evidence="8">
    <location>
        <begin position="323"/>
        <end position="334"/>
    </location>
</feature>
<dbReference type="GO" id="GO:0005524">
    <property type="term" value="F:ATP binding"/>
    <property type="evidence" value="ECO:0007669"/>
    <property type="project" value="UniProtKB-UniRule"/>
</dbReference>
<keyword evidence="6 7" id="KW-0067">ATP-binding</keyword>
<evidence type="ECO:0000313" key="10">
    <source>
        <dbReference type="EMBL" id="OLF11686.1"/>
    </source>
</evidence>
<evidence type="ECO:0000256" key="8">
    <source>
        <dbReference type="SAM" id="MobiDB-lite"/>
    </source>
</evidence>
<evidence type="ECO:0000256" key="3">
    <source>
        <dbReference type="ARBA" id="ARBA00022679"/>
    </source>
</evidence>
<evidence type="ECO:0000256" key="2">
    <source>
        <dbReference type="ARBA" id="ARBA00022527"/>
    </source>
</evidence>
<evidence type="ECO:0000256" key="6">
    <source>
        <dbReference type="ARBA" id="ARBA00022840"/>
    </source>
</evidence>
<keyword evidence="11" id="KW-1185">Reference proteome</keyword>
<evidence type="ECO:0000256" key="1">
    <source>
        <dbReference type="ARBA" id="ARBA00012513"/>
    </source>
</evidence>
<feature type="region of interest" description="Disordered" evidence="8">
    <location>
        <begin position="382"/>
        <end position="406"/>
    </location>
</feature>
<dbReference type="InterPro" id="IPR011009">
    <property type="entry name" value="Kinase-like_dom_sf"/>
</dbReference>
<dbReference type="PROSITE" id="PS00108">
    <property type="entry name" value="PROTEIN_KINASE_ST"/>
    <property type="match status" value="1"/>
</dbReference>
<keyword evidence="3" id="KW-0808">Transferase</keyword>
<keyword evidence="4 7" id="KW-0547">Nucleotide-binding</keyword>
<reference evidence="10 11" key="1">
    <citation type="submission" date="2016-12" db="EMBL/GenBank/DDBJ databases">
        <title>The draft genome sequence of Actinophytocola xinjiangensis.</title>
        <authorList>
            <person name="Wang W."/>
            <person name="Yuan L."/>
        </authorList>
    </citation>
    <scope>NUCLEOTIDE SEQUENCE [LARGE SCALE GENOMIC DNA]</scope>
    <source>
        <strain evidence="10 11">CGMCC 4.4663</strain>
    </source>
</reference>
<sequence>MVAEGEGRLVAQRYRLRRSLGRGGMGVVWLAHDEFLDREVAVKEIRPGGRELREDDPEVRRALREARAAAKLSKHPGIITIHDVVTDERRLPWIVMELLHGRSLSEALATDGPMSVDRAARLGATVLAALDYAHNNGVLHRDVKPANVMLVDDGDQAVLTDFGIAVIDGDSVLTATGQLPGVPEYISPERIRGDEALPAADLWSVGIMLYGMVVGRTPFHRGDVQATLGAVLSWEPDPDPKVGRLAPVIEGLLRKRPAERMTARTAIDRLTEIAALPAPVPPGMRVRLETMTRADNPAGEVTVADGTVPNTRTELPPFLPHQPVVSVPVRPDSPTLDPVTPRPLAPPRPGPPRRSRGPWVALGAVAAAAAIVVTVVVATRSDGDQLGGGSPTTSSAPATSIAPPRVQLEEKEENLGFTIDVPREWQRTASIDGPLANVTWTSEPGGDASVGRLSVRVQRDTDKQGVSADDFLAEEAGIQESKQDVTEYDQIELTGNTSTADLEQTYRSGGVYYRTRTRAVVAGPLYQVTFTLYANDARVLAAHWDAVTPLIDDIRKSFTLGS</sequence>
<feature type="region of interest" description="Disordered" evidence="8">
    <location>
        <begin position="315"/>
        <end position="356"/>
    </location>
</feature>
<dbReference type="PROSITE" id="PS50011">
    <property type="entry name" value="PROTEIN_KINASE_DOM"/>
    <property type="match status" value="1"/>
</dbReference>
<dbReference type="GO" id="GO:0004674">
    <property type="term" value="F:protein serine/threonine kinase activity"/>
    <property type="evidence" value="ECO:0007669"/>
    <property type="project" value="UniProtKB-KW"/>
</dbReference>
<name>A0A7Z1AYH7_9PSEU</name>
<evidence type="ECO:0000259" key="9">
    <source>
        <dbReference type="PROSITE" id="PS50011"/>
    </source>
</evidence>
<gene>
    <name evidence="10" type="ORF">BLA60_12215</name>
</gene>
<dbReference type="PROSITE" id="PS00107">
    <property type="entry name" value="PROTEIN_KINASE_ATP"/>
    <property type="match status" value="1"/>
</dbReference>
<keyword evidence="5" id="KW-0418">Kinase</keyword>
<dbReference type="AlphaFoldDB" id="A0A7Z1AYH7"/>
<feature type="compositionally biased region" description="Pro residues" evidence="8">
    <location>
        <begin position="340"/>
        <end position="350"/>
    </location>
</feature>
<evidence type="ECO:0000313" key="11">
    <source>
        <dbReference type="Proteomes" id="UP000185696"/>
    </source>
</evidence>
<dbReference type="InterPro" id="IPR000719">
    <property type="entry name" value="Prot_kinase_dom"/>
</dbReference>
<keyword evidence="2" id="KW-0723">Serine/threonine-protein kinase</keyword>
<proteinExistence type="predicted"/>
<dbReference type="InterPro" id="IPR008271">
    <property type="entry name" value="Ser/Thr_kinase_AS"/>
</dbReference>
<accession>A0A7Z1AYH7</accession>
<feature type="compositionally biased region" description="Low complexity" evidence="8">
    <location>
        <begin position="391"/>
        <end position="404"/>
    </location>
</feature>
<feature type="domain" description="Protein kinase" evidence="9">
    <location>
        <begin position="14"/>
        <end position="273"/>
    </location>
</feature>
<dbReference type="Proteomes" id="UP000185696">
    <property type="component" value="Unassembled WGS sequence"/>
</dbReference>
<dbReference type="EMBL" id="MSIF01000004">
    <property type="protein sequence ID" value="OLF11686.1"/>
    <property type="molecule type" value="Genomic_DNA"/>
</dbReference>
<comment type="caution">
    <text evidence="10">The sequence shown here is derived from an EMBL/GenBank/DDBJ whole genome shotgun (WGS) entry which is preliminary data.</text>
</comment>